<keyword evidence="3" id="KW-1185">Reference proteome</keyword>
<feature type="region of interest" description="Disordered" evidence="1">
    <location>
        <begin position="127"/>
        <end position="168"/>
    </location>
</feature>
<dbReference type="Proteomes" id="UP000756921">
    <property type="component" value="Unassembled WGS sequence"/>
</dbReference>
<feature type="compositionally biased region" description="Basic and acidic residues" evidence="1">
    <location>
        <begin position="197"/>
        <end position="209"/>
    </location>
</feature>
<evidence type="ECO:0008006" key="4">
    <source>
        <dbReference type="Google" id="ProtNLM"/>
    </source>
</evidence>
<proteinExistence type="predicted"/>
<evidence type="ECO:0000313" key="2">
    <source>
        <dbReference type="EMBL" id="KAF9737047.1"/>
    </source>
</evidence>
<name>A0A9P6KS95_9PLEO</name>
<comment type="caution">
    <text evidence="2">The sequence shown here is derived from an EMBL/GenBank/DDBJ whole genome shotgun (WGS) entry which is preliminary data.</text>
</comment>
<evidence type="ECO:0000313" key="3">
    <source>
        <dbReference type="Proteomes" id="UP000756921"/>
    </source>
</evidence>
<evidence type="ECO:0000256" key="1">
    <source>
        <dbReference type="SAM" id="MobiDB-lite"/>
    </source>
</evidence>
<feature type="region of interest" description="Disordered" evidence="1">
    <location>
        <begin position="197"/>
        <end position="282"/>
    </location>
</feature>
<feature type="compositionally biased region" description="Basic residues" evidence="1">
    <location>
        <begin position="270"/>
        <end position="282"/>
    </location>
</feature>
<organism evidence="2 3">
    <name type="scientific">Paraphaeosphaeria minitans</name>
    <dbReference type="NCBI Taxonomy" id="565426"/>
    <lineage>
        <taxon>Eukaryota</taxon>
        <taxon>Fungi</taxon>
        <taxon>Dikarya</taxon>
        <taxon>Ascomycota</taxon>
        <taxon>Pezizomycotina</taxon>
        <taxon>Dothideomycetes</taxon>
        <taxon>Pleosporomycetidae</taxon>
        <taxon>Pleosporales</taxon>
        <taxon>Massarineae</taxon>
        <taxon>Didymosphaeriaceae</taxon>
        <taxon>Paraphaeosphaeria</taxon>
    </lineage>
</organism>
<feature type="compositionally biased region" description="Polar residues" evidence="1">
    <location>
        <begin position="53"/>
        <end position="67"/>
    </location>
</feature>
<dbReference type="AlphaFoldDB" id="A0A9P6KS95"/>
<protein>
    <recommendedName>
        <fullName evidence="4">HTH CENPB-type domain-containing protein</fullName>
    </recommendedName>
</protein>
<gene>
    <name evidence="2" type="ORF">PMIN01_04826</name>
</gene>
<sequence>MIQSFASTIARKAVSIAWVDRFIQRNTNALISRRTVGIDSNRHNADSLIFDQRQPTESNSRESSASVLSNSDWGKFDRLLDAAINTGGGEEARKLSRTVHRVITQKLLLEQENQGLRDALSIKKNRLKRGRPLPLDQPDEDHTGGGAVFRSPHSVQRARDRQHQKDIAEQQLQLQKSEQAEARQANKALKARLLQERRAARRAAQDARAKQRANQATQRHLNQQAREARKQLQDSTKAARIGNTKASKQPHGEAVQVDRAAPTVSAVQSRRGRVIKTPSRYR</sequence>
<accession>A0A9P6KS95</accession>
<feature type="region of interest" description="Disordered" evidence="1">
    <location>
        <begin position="47"/>
        <end position="67"/>
    </location>
</feature>
<dbReference type="EMBL" id="WJXW01000004">
    <property type="protein sequence ID" value="KAF9737047.1"/>
    <property type="molecule type" value="Genomic_DNA"/>
</dbReference>
<reference evidence="2" key="1">
    <citation type="journal article" date="2020" name="Mol. Plant Microbe Interact.">
        <title>Genome Sequence of the Biocontrol Agent Coniothyrium minitans strain Conio (IMI 134523).</title>
        <authorList>
            <person name="Patel D."/>
            <person name="Shittu T.A."/>
            <person name="Baroncelli R."/>
            <person name="Muthumeenakshi S."/>
            <person name="Osborne T.H."/>
            <person name="Janganan T.K."/>
            <person name="Sreenivasaprasad S."/>
        </authorList>
    </citation>
    <scope>NUCLEOTIDE SEQUENCE</scope>
    <source>
        <strain evidence="2">Conio</strain>
    </source>
</reference>
<feature type="compositionally biased region" description="Basic and acidic residues" evidence="1">
    <location>
        <begin position="157"/>
        <end position="168"/>
    </location>
</feature>
<dbReference type="OrthoDB" id="3945463at2759"/>